<dbReference type="GO" id="GO:0005886">
    <property type="term" value="C:plasma membrane"/>
    <property type="evidence" value="ECO:0007669"/>
    <property type="project" value="UniProtKB-SubCell"/>
</dbReference>
<organism evidence="9 10">
    <name type="scientific">Thiothrix lacustris</name>
    <dbReference type="NCBI Taxonomy" id="525917"/>
    <lineage>
        <taxon>Bacteria</taxon>
        <taxon>Pseudomonadati</taxon>
        <taxon>Pseudomonadota</taxon>
        <taxon>Gammaproteobacteria</taxon>
        <taxon>Thiotrichales</taxon>
        <taxon>Thiotrichaceae</taxon>
        <taxon>Thiothrix</taxon>
    </lineage>
</organism>
<dbReference type="PANTHER" id="PTHR34187:SF2">
    <property type="entry name" value="DUF202 DOMAIN-CONTAINING PROTEIN"/>
    <property type="match status" value="1"/>
</dbReference>
<comment type="subcellular location">
    <subcellularLocation>
        <location evidence="1">Cell membrane</location>
        <topology evidence="1">Multi-pass membrane protein</topology>
    </subcellularLocation>
</comment>
<evidence type="ECO:0000256" key="5">
    <source>
        <dbReference type="ARBA" id="ARBA00023136"/>
    </source>
</evidence>
<feature type="transmembrane region" description="Helical" evidence="7">
    <location>
        <begin position="21"/>
        <end position="41"/>
    </location>
</feature>
<dbReference type="AlphaFoldDB" id="A0A1Y1QVA9"/>
<reference evidence="9 10" key="1">
    <citation type="submission" date="2017-01" db="EMBL/GenBank/DDBJ databases">
        <title>Novel large sulfur bacteria in the metagenomes of groundwater-fed chemosynthetic microbial mats in the Lake Huron basin.</title>
        <authorList>
            <person name="Sharrar A.M."/>
            <person name="Flood B.E."/>
            <person name="Bailey J.V."/>
            <person name="Jones D.S."/>
            <person name="Biddanda B."/>
            <person name="Ruberg S.A."/>
            <person name="Marcus D.N."/>
            <person name="Dick G.J."/>
        </authorList>
    </citation>
    <scope>NUCLEOTIDE SEQUENCE [LARGE SCALE GENOMIC DNA]</scope>
    <source>
        <strain evidence="9">A8</strain>
    </source>
</reference>
<feature type="transmembrane region" description="Helical" evidence="7">
    <location>
        <begin position="102"/>
        <end position="120"/>
    </location>
</feature>
<keyword evidence="3 7" id="KW-0812">Transmembrane</keyword>
<dbReference type="InterPro" id="IPR003807">
    <property type="entry name" value="DUF202"/>
</dbReference>
<dbReference type="InterPro" id="IPR052053">
    <property type="entry name" value="IM_YidH-like"/>
</dbReference>
<evidence type="ECO:0000256" key="2">
    <source>
        <dbReference type="ARBA" id="ARBA00022475"/>
    </source>
</evidence>
<evidence type="ECO:0000313" key="9">
    <source>
        <dbReference type="EMBL" id="OQX14125.1"/>
    </source>
</evidence>
<evidence type="ECO:0000256" key="1">
    <source>
        <dbReference type="ARBA" id="ARBA00004651"/>
    </source>
</evidence>
<feature type="region of interest" description="Disordered" evidence="6">
    <location>
        <begin position="131"/>
        <end position="157"/>
    </location>
</feature>
<name>A0A1Y1QVA9_9GAMM</name>
<evidence type="ECO:0000256" key="4">
    <source>
        <dbReference type="ARBA" id="ARBA00022989"/>
    </source>
</evidence>
<dbReference type="Pfam" id="PF02656">
    <property type="entry name" value="DUF202"/>
    <property type="match status" value="1"/>
</dbReference>
<evidence type="ECO:0000313" key="10">
    <source>
        <dbReference type="Proteomes" id="UP000192491"/>
    </source>
</evidence>
<evidence type="ECO:0000259" key="8">
    <source>
        <dbReference type="Pfam" id="PF02656"/>
    </source>
</evidence>
<dbReference type="EMBL" id="MTEJ01000034">
    <property type="protein sequence ID" value="OQX14125.1"/>
    <property type="molecule type" value="Genomic_DNA"/>
</dbReference>
<evidence type="ECO:0000256" key="3">
    <source>
        <dbReference type="ARBA" id="ARBA00022692"/>
    </source>
</evidence>
<keyword evidence="4 7" id="KW-1133">Transmembrane helix</keyword>
<evidence type="ECO:0000256" key="6">
    <source>
        <dbReference type="SAM" id="MobiDB-lite"/>
    </source>
</evidence>
<proteinExistence type="predicted"/>
<sequence length="157" mass="17658">MIKRYTDHSANERTYLAWIRTAIAVMTFGFLIEKFDLFLSYLSKVMGATDTLHSSRTVEMVGVGLFLIGILIIVTATTRFFQYKCMIESEEPYTYGVKRSNLLLSVLMIVVAGFLLVYIGHNLLASPAPPALAQPASQQHDKPISKQHDKPISKHHD</sequence>
<protein>
    <recommendedName>
        <fullName evidence="8">DUF202 domain-containing protein</fullName>
    </recommendedName>
</protein>
<dbReference type="Proteomes" id="UP000192491">
    <property type="component" value="Unassembled WGS sequence"/>
</dbReference>
<keyword evidence="2" id="KW-1003">Cell membrane</keyword>
<feature type="compositionally biased region" description="Basic and acidic residues" evidence="6">
    <location>
        <begin position="139"/>
        <end position="157"/>
    </location>
</feature>
<keyword evidence="5 7" id="KW-0472">Membrane</keyword>
<comment type="caution">
    <text evidence="9">The sequence shown here is derived from an EMBL/GenBank/DDBJ whole genome shotgun (WGS) entry which is preliminary data.</text>
</comment>
<evidence type="ECO:0000256" key="7">
    <source>
        <dbReference type="SAM" id="Phobius"/>
    </source>
</evidence>
<gene>
    <name evidence="9" type="ORF">BWK73_10265</name>
</gene>
<feature type="transmembrane region" description="Helical" evidence="7">
    <location>
        <begin position="61"/>
        <end position="81"/>
    </location>
</feature>
<dbReference type="PANTHER" id="PTHR34187">
    <property type="entry name" value="FGR18P"/>
    <property type="match status" value="1"/>
</dbReference>
<feature type="domain" description="DUF202" evidence="8">
    <location>
        <begin position="7"/>
        <end position="83"/>
    </location>
</feature>
<accession>A0A1Y1QVA9</accession>